<gene>
    <name evidence="3" type="ORF">ASAP_1288</name>
</gene>
<dbReference type="PROSITE" id="PS50883">
    <property type="entry name" value="EAL"/>
    <property type="match status" value="1"/>
</dbReference>
<dbReference type="InterPro" id="IPR035919">
    <property type="entry name" value="EAL_sf"/>
</dbReference>
<dbReference type="InterPro" id="IPR050706">
    <property type="entry name" value="Cyclic-di-GMP_PDE-like"/>
</dbReference>
<evidence type="ECO:0000259" key="1">
    <source>
        <dbReference type="PROSITE" id="PS50883"/>
    </source>
</evidence>
<dbReference type="SUPFAM" id="SSF141868">
    <property type="entry name" value="EAL domain-like"/>
    <property type="match status" value="1"/>
</dbReference>
<dbReference type="InterPro" id="IPR000160">
    <property type="entry name" value="GGDEF_dom"/>
</dbReference>
<dbReference type="NCBIfam" id="TIGR00254">
    <property type="entry name" value="GGDEF"/>
    <property type="match status" value="1"/>
</dbReference>
<evidence type="ECO:0000259" key="2">
    <source>
        <dbReference type="PROSITE" id="PS50887"/>
    </source>
</evidence>
<sequence length="533" mass="58454">MSSIHQPEPHLAILEIARRLLGASSACICGFDRAGDLIEIARDDSIASEITAECVRAVCNATDSLYLKRTDTSIDIGIALENDLALLAHIPLSGSETELRELAPYLAVCARTILLNQPLQTRRRDLPDRRLCAAHIGRLIDTTSGESRKTSFSVLEIDLDHLNALNLRYGWETSNRVIDESITRIQAILPAQAYLAYAGGGNILVVSPPGLSLVTTRTLIANIRQALSPEILIDRGEIQPSFSIGWALFPDDGDNAAALLQAVDAAVNDIRQNGGAHERRATLSGTAALIGSSGLERDLMQAVERGELSLNWMPIIAPGSQTVVALEALLRWERPGVGQIPPDIFIQCAENGGMIEKIDQWSLRKACEAAASWSHPLRVCVNISPTWLARRLLSGMVEAILQETGLPPERLQIELSEKRSFGPRDIAYQELSRLRALGVHVALDDFGAGYSSLERLANFPVDQIKFDRSFMLRLNDDRRVNEVMGQTIQMARRLGISCCAKGVETERQMAFLDSYGCEEVQGYLLGIPTPDYL</sequence>
<proteinExistence type="predicted"/>
<evidence type="ECO:0000313" key="3">
    <source>
        <dbReference type="EMBL" id="CDG39333.1"/>
    </source>
</evidence>
<dbReference type="Pfam" id="PF00990">
    <property type="entry name" value="GGDEF"/>
    <property type="match status" value="1"/>
</dbReference>
<dbReference type="EMBL" id="CBLX010000009">
    <property type="protein sequence ID" value="CDG39333.1"/>
    <property type="molecule type" value="Genomic_DNA"/>
</dbReference>
<feature type="domain" description="GGDEF" evidence="2">
    <location>
        <begin position="150"/>
        <end position="284"/>
    </location>
</feature>
<reference evidence="3 4" key="2">
    <citation type="journal article" date="2014" name="PLoS ONE">
        <title>Evolution of mitochondria reconstructed from the energy metabolism of living bacteria.</title>
        <authorList>
            <person name="Degli Esposti M."/>
            <person name="Chouaia B."/>
            <person name="Comandatore F."/>
            <person name="Crotti E."/>
            <person name="Sassera D."/>
            <person name="Lievens P.M."/>
            <person name="Daffonchio D."/>
            <person name="Bandi C."/>
        </authorList>
    </citation>
    <scope>NUCLEOTIDE SEQUENCE [LARGE SCALE GENOMIC DNA]</scope>
    <source>
        <strain evidence="3 4">SF2.1</strain>
    </source>
</reference>
<dbReference type="SUPFAM" id="SSF55073">
    <property type="entry name" value="Nucleotide cyclase"/>
    <property type="match status" value="1"/>
</dbReference>
<protein>
    <submittedName>
        <fullName evidence="3">Sensory box/GGDEF family protein</fullName>
    </submittedName>
</protein>
<dbReference type="SMART" id="SM00267">
    <property type="entry name" value="GGDEF"/>
    <property type="match status" value="1"/>
</dbReference>
<dbReference type="InterPro" id="IPR043128">
    <property type="entry name" value="Rev_trsase/Diguanyl_cyclase"/>
</dbReference>
<dbReference type="CDD" id="cd01948">
    <property type="entry name" value="EAL"/>
    <property type="match status" value="1"/>
</dbReference>
<reference evidence="3 4" key="1">
    <citation type="journal article" date="2014" name="Genome Biol. Evol.">
        <title>Acetic acid bacteria genomes reveal functional traits for adaptation to life in insect guts.</title>
        <authorList>
            <person name="Chouaia B."/>
            <person name="Gaiarsa S."/>
            <person name="Crotti E."/>
            <person name="Comandatore F."/>
            <person name="Degli Esposti M."/>
            <person name="Ricci I."/>
            <person name="Alma A."/>
            <person name="Favia G."/>
            <person name="Bandi C."/>
            <person name="Daffonchio D."/>
        </authorList>
    </citation>
    <scope>NUCLEOTIDE SEQUENCE [LARGE SCALE GENOMIC DNA]</scope>
    <source>
        <strain evidence="3 4">SF2.1</strain>
    </source>
</reference>
<accession>A0A060QF71</accession>
<dbReference type="Gene3D" id="3.30.70.270">
    <property type="match status" value="1"/>
</dbReference>
<name>A0A060QF71_9PROT</name>
<dbReference type="Proteomes" id="UP000027583">
    <property type="component" value="Unassembled WGS sequence"/>
</dbReference>
<dbReference type="SMART" id="SM00052">
    <property type="entry name" value="EAL"/>
    <property type="match status" value="1"/>
</dbReference>
<comment type="caution">
    <text evidence="3">The sequence shown here is derived from an EMBL/GenBank/DDBJ whole genome shotgun (WGS) entry which is preliminary data.</text>
</comment>
<dbReference type="PANTHER" id="PTHR33121:SF70">
    <property type="entry name" value="SIGNALING PROTEIN YKOW"/>
    <property type="match status" value="1"/>
</dbReference>
<dbReference type="GO" id="GO:0071111">
    <property type="term" value="F:cyclic-guanylate-specific phosphodiesterase activity"/>
    <property type="evidence" value="ECO:0007669"/>
    <property type="project" value="InterPro"/>
</dbReference>
<dbReference type="PROSITE" id="PS50887">
    <property type="entry name" value="GGDEF"/>
    <property type="match status" value="1"/>
</dbReference>
<organism evidence="3 4">
    <name type="scientific">Asaia bogorensis</name>
    <dbReference type="NCBI Taxonomy" id="91915"/>
    <lineage>
        <taxon>Bacteria</taxon>
        <taxon>Pseudomonadati</taxon>
        <taxon>Pseudomonadota</taxon>
        <taxon>Alphaproteobacteria</taxon>
        <taxon>Acetobacterales</taxon>
        <taxon>Acetobacteraceae</taxon>
        <taxon>Asaia</taxon>
    </lineage>
</organism>
<dbReference type="eggNOG" id="COG5001">
    <property type="taxonomic scope" value="Bacteria"/>
</dbReference>
<feature type="domain" description="EAL" evidence="1">
    <location>
        <begin position="292"/>
        <end position="533"/>
    </location>
</feature>
<dbReference type="RefSeq" id="WP_023977460.1">
    <property type="nucleotide sequence ID" value="NZ_CBLX010000009.1"/>
</dbReference>
<dbReference type="PANTHER" id="PTHR33121">
    <property type="entry name" value="CYCLIC DI-GMP PHOSPHODIESTERASE PDEF"/>
    <property type="match status" value="1"/>
</dbReference>
<dbReference type="InterPro" id="IPR029787">
    <property type="entry name" value="Nucleotide_cyclase"/>
</dbReference>
<dbReference type="Gene3D" id="3.20.20.450">
    <property type="entry name" value="EAL domain"/>
    <property type="match status" value="1"/>
</dbReference>
<dbReference type="InterPro" id="IPR001633">
    <property type="entry name" value="EAL_dom"/>
</dbReference>
<dbReference type="AlphaFoldDB" id="A0A060QF71"/>
<dbReference type="Pfam" id="PF00563">
    <property type="entry name" value="EAL"/>
    <property type="match status" value="1"/>
</dbReference>
<evidence type="ECO:0000313" key="4">
    <source>
        <dbReference type="Proteomes" id="UP000027583"/>
    </source>
</evidence>